<proteinExistence type="predicted"/>
<sequence length="38" mass="4312">LIPLAKYLTTILSSRGFHRHKNIVLADIERRQGTPAPK</sequence>
<dbReference type="EMBL" id="WIXE01011661">
    <property type="protein sequence ID" value="KAK5976573.1"/>
    <property type="molecule type" value="Genomic_DNA"/>
</dbReference>
<dbReference type="AlphaFoldDB" id="A0AAN8FW79"/>
<accession>A0AAN8FW79</accession>
<reference evidence="1 2" key="1">
    <citation type="submission" date="2019-10" db="EMBL/GenBank/DDBJ databases">
        <title>Assembly and Annotation for the nematode Trichostrongylus colubriformis.</title>
        <authorList>
            <person name="Martin J."/>
        </authorList>
    </citation>
    <scope>NUCLEOTIDE SEQUENCE [LARGE SCALE GENOMIC DNA]</scope>
    <source>
        <strain evidence="1">G859</strain>
        <tissue evidence="1">Whole worm</tissue>
    </source>
</reference>
<keyword evidence="2" id="KW-1185">Reference proteome</keyword>
<evidence type="ECO:0000313" key="1">
    <source>
        <dbReference type="EMBL" id="KAK5976573.1"/>
    </source>
</evidence>
<organism evidence="1 2">
    <name type="scientific">Trichostrongylus colubriformis</name>
    <name type="common">Black scour worm</name>
    <dbReference type="NCBI Taxonomy" id="6319"/>
    <lineage>
        <taxon>Eukaryota</taxon>
        <taxon>Metazoa</taxon>
        <taxon>Ecdysozoa</taxon>
        <taxon>Nematoda</taxon>
        <taxon>Chromadorea</taxon>
        <taxon>Rhabditida</taxon>
        <taxon>Rhabditina</taxon>
        <taxon>Rhabditomorpha</taxon>
        <taxon>Strongyloidea</taxon>
        <taxon>Trichostrongylidae</taxon>
        <taxon>Trichostrongylus</taxon>
    </lineage>
</organism>
<protein>
    <submittedName>
        <fullName evidence="1">Uncharacterized protein</fullName>
    </submittedName>
</protein>
<dbReference type="Proteomes" id="UP001331761">
    <property type="component" value="Unassembled WGS sequence"/>
</dbReference>
<evidence type="ECO:0000313" key="2">
    <source>
        <dbReference type="Proteomes" id="UP001331761"/>
    </source>
</evidence>
<name>A0AAN8FW79_TRICO</name>
<feature type="non-terminal residue" evidence="1">
    <location>
        <position position="1"/>
    </location>
</feature>
<comment type="caution">
    <text evidence="1">The sequence shown here is derived from an EMBL/GenBank/DDBJ whole genome shotgun (WGS) entry which is preliminary data.</text>
</comment>
<gene>
    <name evidence="1" type="ORF">GCK32_015743</name>
</gene>